<keyword evidence="4" id="KW-1185">Reference proteome</keyword>
<evidence type="ECO:0000313" key="4">
    <source>
        <dbReference type="Proteomes" id="UP000245697"/>
    </source>
</evidence>
<comment type="caution">
    <text evidence="3">The sequence shown here is derived from an EMBL/GenBank/DDBJ whole genome shotgun (WGS) entry which is preliminary data.</text>
</comment>
<gene>
    <name evidence="3" type="ORF">BC793_10519</name>
</gene>
<feature type="region of interest" description="Disordered" evidence="1">
    <location>
        <begin position="1"/>
        <end position="24"/>
    </location>
</feature>
<dbReference type="Proteomes" id="UP000245697">
    <property type="component" value="Unassembled WGS sequence"/>
</dbReference>
<keyword evidence="2" id="KW-0812">Transmembrane</keyword>
<evidence type="ECO:0000313" key="3">
    <source>
        <dbReference type="EMBL" id="PWK48675.1"/>
    </source>
</evidence>
<accession>A0A316FKL1</accession>
<name>A0A316FKL1_9ACTN</name>
<keyword evidence="2" id="KW-0472">Membrane</keyword>
<sequence length="358" mass="36988">MRLEESYVDSPAVSDTDSPAENDPRVIELVVTGPPGTGPKLPDISGFWPDAPHRLGPAADHYEPEGADAVRTDPAWMPRGSQRPTVELRLAETRVRRASRKPVAALAAAILTAAGLAWYATRPTEPTAGPVLTVPTATATGAAPAGQPPVSIETSAPAAPVPDLATLELTDGTTALSVRVGDTGEDWYRVSSPVGSGISTRAEVRDGTVRIFVDDGTDPGTAEVDVVLSPDVTWSVLMLGGVRTAAIDLTGAKVGRVDLVGGAAEIDLTLPRQDKVVPISMTGGVRDWRVSTGGRAPVRAVLERGAGTVDLYGDRRKGVNRGSRFTVGTGDGGIDLVAENGVGTLTVAEGRDGGTIAE</sequence>
<protein>
    <recommendedName>
        <fullName evidence="5">Adhesin</fullName>
    </recommendedName>
</protein>
<evidence type="ECO:0008006" key="5">
    <source>
        <dbReference type="Google" id="ProtNLM"/>
    </source>
</evidence>
<reference evidence="3 4" key="1">
    <citation type="submission" date="2018-05" db="EMBL/GenBank/DDBJ databases">
        <title>Genomic Encyclopedia of Archaeal and Bacterial Type Strains, Phase II (KMG-II): from individual species to whole genera.</title>
        <authorList>
            <person name="Goeker M."/>
        </authorList>
    </citation>
    <scope>NUCLEOTIDE SEQUENCE [LARGE SCALE GENOMIC DNA]</scope>
    <source>
        <strain evidence="3 4">DSM 45184</strain>
    </source>
</reference>
<dbReference type="RefSeq" id="WP_109592516.1">
    <property type="nucleotide sequence ID" value="NZ_QGGR01000005.1"/>
</dbReference>
<evidence type="ECO:0000256" key="2">
    <source>
        <dbReference type="SAM" id="Phobius"/>
    </source>
</evidence>
<keyword evidence="2" id="KW-1133">Transmembrane helix</keyword>
<dbReference type="EMBL" id="QGGR01000005">
    <property type="protein sequence ID" value="PWK48675.1"/>
    <property type="molecule type" value="Genomic_DNA"/>
</dbReference>
<organism evidence="3 4">
    <name type="scientific">Actinoplanes xinjiangensis</name>
    <dbReference type="NCBI Taxonomy" id="512350"/>
    <lineage>
        <taxon>Bacteria</taxon>
        <taxon>Bacillati</taxon>
        <taxon>Actinomycetota</taxon>
        <taxon>Actinomycetes</taxon>
        <taxon>Micromonosporales</taxon>
        <taxon>Micromonosporaceae</taxon>
        <taxon>Actinoplanes</taxon>
    </lineage>
</organism>
<dbReference type="AlphaFoldDB" id="A0A316FKL1"/>
<proteinExistence type="predicted"/>
<dbReference type="OrthoDB" id="3296464at2"/>
<feature type="transmembrane region" description="Helical" evidence="2">
    <location>
        <begin position="103"/>
        <end position="120"/>
    </location>
</feature>
<evidence type="ECO:0000256" key="1">
    <source>
        <dbReference type="SAM" id="MobiDB-lite"/>
    </source>
</evidence>